<comment type="caution">
    <text evidence="2">The sequence shown here is derived from an EMBL/GenBank/DDBJ whole genome shotgun (WGS) entry which is preliminary data.</text>
</comment>
<evidence type="ECO:0008006" key="4">
    <source>
        <dbReference type="Google" id="ProtNLM"/>
    </source>
</evidence>
<dbReference type="Proteomes" id="UP001346149">
    <property type="component" value="Unassembled WGS sequence"/>
</dbReference>
<dbReference type="EMBL" id="JAXQNO010000008">
    <property type="protein sequence ID" value="KAK4793667.1"/>
    <property type="molecule type" value="Genomic_DNA"/>
</dbReference>
<protein>
    <recommendedName>
        <fullName evidence="4">Btz domain-containing protein</fullName>
    </recommendedName>
</protein>
<feature type="compositionally biased region" description="Basic and acidic residues" evidence="1">
    <location>
        <begin position="1"/>
        <end position="39"/>
    </location>
</feature>
<feature type="compositionally biased region" description="Basic and acidic residues" evidence="1">
    <location>
        <begin position="46"/>
        <end position="56"/>
    </location>
</feature>
<dbReference type="PANTHER" id="PTHR36364">
    <property type="entry name" value="OS03G0203000 PROTEIN"/>
    <property type="match status" value="1"/>
</dbReference>
<accession>A0AAN7R8I4</accession>
<proteinExistence type="predicted"/>
<feature type="compositionally biased region" description="Polar residues" evidence="1">
    <location>
        <begin position="175"/>
        <end position="187"/>
    </location>
</feature>
<feature type="region of interest" description="Disordered" evidence="1">
    <location>
        <begin position="1"/>
        <end position="187"/>
    </location>
</feature>
<feature type="compositionally biased region" description="Basic and acidic residues" evidence="1">
    <location>
        <begin position="74"/>
        <end position="87"/>
    </location>
</feature>
<sequence>MSRREDREADPKRRPSRFDREPSPKRSRRDEKSVAERASSHTNAGPREHVEQDNKIHQLLQDPLPLEAPPNRLSSKDAKDQHLKQSDRTTTNSSRRDDGSSRRRDGDTGAWRHDGFFEMDSTDRPGKRKEDRSRNSGNWERHERWSNRRDNSRDGLPLRWRFGSGTKDMGRDSYNGRQGFSHTVNNNTKVEKWKHDLLDEANRSSSPKNEEDRIAKIEVLLAS</sequence>
<evidence type="ECO:0000313" key="3">
    <source>
        <dbReference type="Proteomes" id="UP001346149"/>
    </source>
</evidence>
<name>A0AAN7R8I4_TRANT</name>
<gene>
    <name evidence="2" type="ORF">SAY86_024102</name>
</gene>
<dbReference type="PANTHER" id="PTHR36364:SF1">
    <property type="entry name" value="OS03G0203000 PROTEIN"/>
    <property type="match status" value="1"/>
</dbReference>
<reference evidence="2 3" key="1">
    <citation type="journal article" date="2023" name="Hortic Res">
        <title>Pangenome of water caltrop reveals structural variations and asymmetric subgenome divergence after allopolyploidization.</title>
        <authorList>
            <person name="Zhang X."/>
            <person name="Chen Y."/>
            <person name="Wang L."/>
            <person name="Yuan Y."/>
            <person name="Fang M."/>
            <person name="Shi L."/>
            <person name="Lu R."/>
            <person name="Comes H.P."/>
            <person name="Ma Y."/>
            <person name="Chen Y."/>
            <person name="Huang G."/>
            <person name="Zhou Y."/>
            <person name="Zheng Z."/>
            <person name="Qiu Y."/>
        </authorList>
    </citation>
    <scope>NUCLEOTIDE SEQUENCE [LARGE SCALE GENOMIC DNA]</scope>
    <source>
        <strain evidence="2">F231</strain>
    </source>
</reference>
<feature type="compositionally biased region" description="Basic and acidic residues" evidence="1">
    <location>
        <begin position="94"/>
        <end position="153"/>
    </location>
</feature>
<evidence type="ECO:0000313" key="2">
    <source>
        <dbReference type="EMBL" id="KAK4793667.1"/>
    </source>
</evidence>
<evidence type="ECO:0000256" key="1">
    <source>
        <dbReference type="SAM" id="MobiDB-lite"/>
    </source>
</evidence>
<organism evidence="2 3">
    <name type="scientific">Trapa natans</name>
    <name type="common">Water chestnut</name>
    <dbReference type="NCBI Taxonomy" id="22666"/>
    <lineage>
        <taxon>Eukaryota</taxon>
        <taxon>Viridiplantae</taxon>
        <taxon>Streptophyta</taxon>
        <taxon>Embryophyta</taxon>
        <taxon>Tracheophyta</taxon>
        <taxon>Spermatophyta</taxon>
        <taxon>Magnoliopsida</taxon>
        <taxon>eudicotyledons</taxon>
        <taxon>Gunneridae</taxon>
        <taxon>Pentapetalae</taxon>
        <taxon>rosids</taxon>
        <taxon>malvids</taxon>
        <taxon>Myrtales</taxon>
        <taxon>Lythraceae</taxon>
        <taxon>Trapa</taxon>
    </lineage>
</organism>
<keyword evidence="3" id="KW-1185">Reference proteome</keyword>
<dbReference type="AlphaFoldDB" id="A0AAN7R8I4"/>